<evidence type="ECO:0000313" key="1">
    <source>
        <dbReference type="EMBL" id="EMI52035.1"/>
    </source>
</evidence>
<evidence type="ECO:0000313" key="2">
    <source>
        <dbReference type="Proteomes" id="UP000011885"/>
    </source>
</evidence>
<sequence length="63" mass="6848">MWDVALFLPPRQHPASFAESFVAIRFLAAQSAWNLTGNLGQPISQRALAPVVSCNPLFYGNCG</sequence>
<dbReference type="AlphaFoldDB" id="M5TS99"/>
<dbReference type="EMBL" id="ANOH01000454">
    <property type="protein sequence ID" value="EMI52035.1"/>
    <property type="molecule type" value="Genomic_DNA"/>
</dbReference>
<comment type="caution">
    <text evidence="1">The sequence shown here is derived from an EMBL/GenBank/DDBJ whole genome shotgun (WGS) entry which is preliminary data.</text>
</comment>
<organism evidence="1 2">
    <name type="scientific">Rhodopirellula sallentina SM41</name>
    <dbReference type="NCBI Taxonomy" id="1263870"/>
    <lineage>
        <taxon>Bacteria</taxon>
        <taxon>Pseudomonadati</taxon>
        <taxon>Planctomycetota</taxon>
        <taxon>Planctomycetia</taxon>
        <taxon>Pirellulales</taxon>
        <taxon>Pirellulaceae</taxon>
        <taxon>Rhodopirellula</taxon>
    </lineage>
</organism>
<name>M5TS99_9BACT</name>
<gene>
    <name evidence="1" type="ORF">RSSM_06523</name>
</gene>
<proteinExistence type="predicted"/>
<dbReference type="Proteomes" id="UP000011885">
    <property type="component" value="Unassembled WGS sequence"/>
</dbReference>
<keyword evidence="2" id="KW-1185">Reference proteome</keyword>
<reference evidence="1 2" key="1">
    <citation type="journal article" date="2013" name="Mar. Genomics">
        <title>Expression of sulfatases in Rhodopirellula baltica and the diversity of sulfatases in the genus Rhodopirellula.</title>
        <authorList>
            <person name="Wegner C.E."/>
            <person name="Richter-Heitmann T."/>
            <person name="Klindworth A."/>
            <person name="Klockow C."/>
            <person name="Richter M."/>
            <person name="Achstetter T."/>
            <person name="Glockner F.O."/>
            <person name="Harder J."/>
        </authorList>
    </citation>
    <scope>NUCLEOTIDE SEQUENCE [LARGE SCALE GENOMIC DNA]</scope>
    <source>
        <strain evidence="1 2">SM41</strain>
    </source>
</reference>
<accession>M5TS99</accession>
<dbReference type="PATRIC" id="fig|1263870.3.peg.6911"/>
<protein>
    <submittedName>
        <fullName evidence="1">Uncharacterized protein</fullName>
    </submittedName>
</protein>